<comment type="subcellular location">
    <subcellularLocation>
        <location evidence="1">Secreted</location>
        <location evidence="1">Extracellular space</location>
        <location evidence="1">Apoplast</location>
    </subcellularLocation>
</comment>
<evidence type="ECO:0000256" key="3">
    <source>
        <dbReference type="ARBA" id="ARBA00022523"/>
    </source>
</evidence>
<evidence type="ECO:0000256" key="1">
    <source>
        <dbReference type="ARBA" id="ARBA00004271"/>
    </source>
</evidence>
<dbReference type="PROSITE" id="PS00725">
    <property type="entry name" value="GERMIN"/>
    <property type="match status" value="1"/>
</dbReference>
<evidence type="ECO:0000256" key="2">
    <source>
        <dbReference type="ARBA" id="ARBA00007456"/>
    </source>
</evidence>
<feature type="binding site" evidence="9">
    <location>
        <position position="420"/>
    </location>
    <ligand>
        <name>Mn(2+)</name>
        <dbReference type="ChEBI" id="CHEBI:29035"/>
    </ligand>
</feature>
<name>A0A8X8Y6H4_SALSN</name>
<protein>
    <recommendedName>
        <fullName evidence="11">Cupin type-1 domain-containing protein</fullName>
    </recommendedName>
</protein>
<dbReference type="InterPro" id="IPR011051">
    <property type="entry name" value="RmlC_Cupin_sf"/>
</dbReference>
<reference evidence="12" key="1">
    <citation type="submission" date="2018-01" db="EMBL/GenBank/DDBJ databases">
        <authorList>
            <person name="Mao J.F."/>
        </authorList>
    </citation>
    <scope>NUCLEOTIDE SEQUENCE</scope>
    <source>
        <strain evidence="12">Huo1</strain>
        <tissue evidence="12">Leaf</tissue>
    </source>
</reference>
<reference evidence="12" key="2">
    <citation type="submission" date="2020-08" db="EMBL/GenBank/DDBJ databases">
        <title>Plant Genome Project.</title>
        <authorList>
            <person name="Zhang R.-G."/>
        </authorList>
    </citation>
    <scope>NUCLEOTIDE SEQUENCE</scope>
    <source>
        <strain evidence="12">Huo1</strain>
        <tissue evidence="12">Leaf</tissue>
    </source>
</reference>
<keyword evidence="6 10" id="KW-1015">Disulfide bond</keyword>
<sequence>MHEKEISLIKSSIKPSMHEKKICLINQEGDGLIKPSIKCVERDGLITPSIKRVDRGRNGGQLDQAMNHGPNGQVDQAVDQGVKPLDLTSSLPIKFWDDAFISAMFLINRMPSKIIGNVSPFQKLYSKEPDYSALRVAMHAEFTALLKNKTWILTALPLGKNFGGFHLVSKLNKAIYDLKQASRAWFFTIHSVLITLGFIQSKADALMFIRKSGSELRGDVRSKILIKPSMHEKEISLIKSSIKPSMHEKKIGLITQEGDGLITPSIKRVDRGRNGGQLDQAMNHGPNGQVDQVVDQGVKPLDLTNHHEFRMASKAILVITLALINFIYTSSAFDTRPLLDFCVARSNGKACKDPKAVTANDFFLSGPQKAGNTSNPNGVSINYASAATVPGFNTLGMALARAEFAENGYFPPHTHPRASEVIYVVEGAVEAGFMSSTPQNKYYSKILKRGDVFIIPMGLVHHVRNVAKGMSVLTATFNSQNPGFINLPNNILAAKPAVDTAFLAQVFKLDQKTVKDLQNKSWN</sequence>
<dbReference type="Pfam" id="PF00190">
    <property type="entry name" value="Cupin_1"/>
    <property type="match status" value="1"/>
</dbReference>
<evidence type="ECO:0000313" key="12">
    <source>
        <dbReference type="EMBL" id="KAG6427026.1"/>
    </source>
</evidence>
<evidence type="ECO:0000256" key="4">
    <source>
        <dbReference type="ARBA" id="ARBA00022525"/>
    </source>
</evidence>
<dbReference type="SUPFAM" id="SSF51182">
    <property type="entry name" value="RmlC-like cupins"/>
    <property type="match status" value="1"/>
</dbReference>
<evidence type="ECO:0000256" key="10">
    <source>
        <dbReference type="PIRSR" id="PIRSR601929-3"/>
    </source>
</evidence>
<evidence type="ECO:0000256" key="6">
    <source>
        <dbReference type="ARBA" id="ARBA00023157"/>
    </source>
</evidence>
<evidence type="ECO:0000256" key="8">
    <source>
        <dbReference type="PIRSR" id="PIRSR601929-1"/>
    </source>
</evidence>
<feature type="binding site" evidence="8">
    <location>
        <position position="415"/>
    </location>
    <ligand>
        <name>oxalate</name>
        <dbReference type="ChEBI" id="CHEBI:30623"/>
    </ligand>
</feature>
<accession>A0A8X8Y6H4</accession>
<feature type="binding site" evidence="8">
    <location>
        <position position="420"/>
    </location>
    <ligand>
        <name>oxalate</name>
        <dbReference type="ChEBI" id="CHEBI:30623"/>
    </ligand>
</feature>
<evidence type="ECO:0000256" key="7">
    <source>
        <dbReference type="ARBA" id="ARBA00023211"/>
    </source>
</evidence>
<evidence type="ECO:0000259" key="11">
    <source>
        <dbReference type="SMART" id="SM00835"/>
    </source>
</evidence>
<keyword evidence="7 8" id="KW-0464">Manganese</keyword>
<evidence type="ECO:0000256" key="9">
    <source>
        <dbReference type="PIRSR" id="PIRSR601929-2"/>
    </source>
</evidence>
<organism evidence="12">
    <name type="scientific">Salvia splendens</name>
    <name type="common">Scarlet sage</name>
    <dbReference type="NCBI Taxonomy" id="180675"/>
    <lineage>
        <taxon>Eukaryota</taxon>
        <taxon>Viridiplantae</taxon>
        <taxon>Streptophyta</taxon>
        <taxon>Embryophyta</taxon>
        <taxon>Tracheophyta</taxon>
        <taxon>Spermatophyta</taxon>
        <taxon>Magnoliopsida</taxon>
        <taxon>eudicotyledons</taxon>
        <taxon>Gunneridae</taxon>
        <taxon>Pentapetalae</taxon>
        <taxon>asterids</taxon>
        <taxon>lamiids</taxon>
        <taxon>Lamiales</taxon>
        <taxon>Lamiaceae</taxon>
        <taxon>Nepetoideae</taxon>
        <taxon>Mentheae</taxon>
        <taxon>Salviinae</taxon>
        <taxon>Salvia</taxon>
        <taxon>Salvia subgen. Calosphace</taxon>
        <taxon>core Calosphace</taxon>
    </lineage>
</organism>
<dbReference type="InterPro" id="IPR006045">
    <property type="entry name" value="Cupin_1"/>
</dbReference>
<dbReference type="Pfam" id="PF07727">
    <property type="entry name" value="RVT_2"/>
    <property type="match status" value="1"/>
</dbReference>
<feature type="binding site" evidence="9">
    <location>
        <position position="413"/>
    </location>
    <ligand>
        <name>Mn(2+)</name>
        <dbReference type="ChEBI" id="CHEBI:29035"/>
    </ligand>
</feature>
<evidence type="ECO:0000313" key="13">
    <source>
        <dbReference type="Proteomes" id="UP000298416"/>
    </source>
</evidence>
<keyword evidence="13" id="KW-1185">Reference proteome</keyword>
<gene>
    <name evidence="12" type="ORF">SASPL_111265</name>
</gene>
<feature type="disulfide bond" evidence="10">
    <location>
        <begin position="342"/>
        <end position="351"/>
    </location>
</feature>
<keyword evidence="4" id="KW-0964">Secreted</keyword>
<comment type="similarity">
    <text evidence="2">Belongs to the germin family.</text>
</comment>
<dbReference type="InterPro" id="IPR014710">
    <property type="entry name" value="RmlC-like_jellyroll"/>
</dbReference>
<dbReference type="AlphaFoldDB" id="A0A8X8Y6H4"/>
<proteinExistence type="inferred from homology"/>
<keyword evidence="5 8" id="KW-0479">Metal-binding</keyword>
<feature type="binding site" evidence="9">
    <location>
        <position position="415"/>
    </location>
    <ligand>
        <name>Mn(2+)</name>
        <dbReference type="ChEBI" id="CHEBI:29035"/>
    </ligand>
</feature>
<dbReference type="PRINTS" id="PR00325">
    <property type="entry name" value="GERMIN"/>
</dbReference>
<comment type="caution">
    <text evidence="12">The sequence shown here is derived from an EMBL/GenBank/DDBJ whole genome shotgun (WGS) entry which is preliminary data.</text>
</comment>
<dbReference type="GO" id="GO:0030145">
    <property type="term" value="F:manganese ion binding"/>
    <property type="evidence" value="ECO:0007669"/>
    <property type="project" value="InterPro"/>
</dbReference>
<dbReference type="InterPro" id="IPR019780">
    <property type="entry name" value="Germin_Mn-BS"/>
</dbReference>
<dbReference type="PANTHER" id="PTHR31238">
    <property type="entry name" value="GERMIN-LIKE PROTEIN SUBFAMILY 3 MEMBER 3"/>
    <property type="match status" value="1"/>
</dbReference>
<feature type="binding site" evidence="9">
    <location>
        <position position="461"/>
    </location>
    <ligand>
        <name>Mn(2+)</name>
        <dbReference type="ChEBI" id="CHEBI:29035"/>
    </ligand>
</feature>
<dbReference type="InterPro" id="IPR013103">
    <property type="entry name" value="RVT_2"/>
</dbReference>
<dbReference type="CDD" id="cd02241">
    <property type="entry name" value="cupin_OxOx"/>
    <property type="match status" value="1"/>
</dbReference>
<dbReference type="GO" id="GO:0048046">
    <property type="term" value="C:apoplast"/>
    <property type="evidence" value="ECO:0007669"/>
    <property type="project" value="UniProtKB-SubCell"/>
</dbReference>
<dbReference type="SMART" id="SM00835">
    <property type="entry name" value="Cupin_1"/>
    <property type="match status" value="1"/>
</dbReference>
<keyword evidence="3" id="KW-0052">Apoplast</keyword>
<dbReference type="InterPro" id="IPR001929">
    <property type="entry name" value="Germin"/>
</dbReference>
<dbReference type="Gene3D" id="2.60.120.10">
    <property type="entry name" value="Jelly Rolls"/>
    <property type="match status" value="1"/>
</dbReference>
<dbReference type="Proteomes" id="UP000298416">
    <property type="component" value="Unassembled WGS sequence"/>
</dbReference>
<dbReference type="EMBL" id="PNBA02000004">
    <property type="protein sequence ID" value="KAG6427026.1"/>
    <property type="molecule type" value="Genomic_DNA"/>
</dbReference>
<evidence type="ECO:0000256" key="5">
    <source>
        <dbReference type="ARBA" id="ARBA00022723"/>
    </source>
</evidence>
<feature type="domain" description="Cupin type-1" evidence="11">
    <location>
        <begin position="362"/>
        <end position="515"/>
    </location>
</feature>